<dbReference type="Proteomes" id="UP000567067">
    <property type="component" value="Unassembled WGS sequence"/>
</dbReference>
<dbReference type="RefSeq" id="WP_246334837.1">
    <property type="nucleotide sequence ID" value="NZ_JACJIP010000047.1"/>
</dbReference>
<comment type="caution">
    <text evidence="1">The sequence shown here is derived from an EMBL/GenBank/DDBJ whole genome shotgun (WGS) entry which is preliminary data.</text>
</comment>
<dbReference type="EMBL" id="JACJIP010000047">
    <property type="protein sequence ID" value="MBA9088303.1"/>
    <property type="molecule type" value="Genomic_DNA"/>
</dbReference>
<organism evidence="1 2">
    <name type="scientific">Fontibacillus solani</name>
    <dbReference type="NCBI Taxonomy" id="1572857"/>
    <lineage>
        <taxon>Bacteria</taxon>
        <taxon>Bacillati</taxon>
        <taxon>Bacillota</taxon>
        <taxon>Bacilli</taxon>
        <taxon>Bacillales</taxon>
        <taxon>Paenibacillaceae</taxon>
        <taxon>Fontibacillus</taxon>
    </lineage>
</organism>
<name>A0A7W3SY61_9BACL</name>
<proteinExistence type="predicted"/>
<evidence type="ECO:0000313" key="2">
    <source>
        <dbReference type="Proteomes" id="UP000567067"/>
    </source>
</evidence>
<keyword evidence="2" id="KW-1185">Reference proteome</keyword>
<evidence type="ECO:0008006" key="3">
    <source>
        <dbReference type="Google" id="ProtNLM"/>
    </source>
</evidence>
<sequence>MLWAVIDKHSLNSGLRIIAADNSNDPLEEVLEVYFTTMLNMLQEKGDLIVMFFGESQRNPIILQRLIALIQEGVQPLYNFLRTRGIQGEEDLTIAIRNIHTSVVMYFLLLGRTENDKGEHSRYIHTTVKQFLKIIS</sequence>
<gene>
    <name evidence="1" type="ORF">FHR92_004799</name>
</gene>
<reference evidence="1 2" key="1">
    <citation type="submission" date="2020-08" db="EMBL/GenBank/DDBJ databases">
        <title>Genomic Encyclopedia of Type Strains, Phase III (KMG-III): the genomes of soil and plant-associated and newly described type strains.</title>
        <authorList>
            <person name="Whitman W."/>
        </authorList>
    </citation>
    <scope>NUCLEOTIDE SEQUENCE [LARGE SCALE GENOMIC DNA]</scope>
    <source>
        <strain evidence="1 2">CECT 8693</strain>
    </source>
</reference>
<protein>
    <recommendedName>
        <fullName evidence="3">Transcriptional regulator TetR C-terminal Firmicutes type domain-containing protein</fullName>
    </recommendedName>
</protein>
<accession>A0A7W3SY61</accession>
<evidence type="ECO:0000313" key="1">
    <source>
        <dbReference type="EMBL" id="MBA9088303.1"/>
    </source>
</evidence>
<dbReference type="AlphaFoldDB" id="A0A7W3SY61"/>